<evidence type="ECO:0000313" key="9">
    <source>
        <dbReference type="Proteomes" id="UP000192486"/>
    </source>
</evidence>
<reference evidence="8 9" key="1">
    <citation type="submission" date="2016-04" db="EMBL/GenBank/DDBJ databases">
        <title>Comparative Genomics and Epigenetics of Sporosarcina ureae.</title>
        <authorList>
            <person name="Oliver A.S."/>
            <person name="Cooper K.K."/>
        </authorList>
    </citation>
    <scope>NUCLEOTIDE SEQUENCE [LARGE SCALE GENOMIC DNA]</scope>
    <source>
        <strain evidence="8 9">S204</strain>
    </source>
</reference>
<dbReference type="Proteomes" id="UP000192486">
    <property type="component" value="Chromosome"/>
</dbReference>
<evidence type="ECO:0000256" key="5">
    <source>
        <dbReference type="SAM" id="MobiDB-lite"/>
    </source>
</evidence>
<keyword evidence="4" id="KW-0560">Oxidoreductase</keyword>
<dbReference type="Gene3D" id="3.50.50.60">
    <property type="entry name" value="FAD/NAD(P)-binding domain"/>
    <property type="match status" value="2"/>
</dbReference>
<evidence type="ECO:0000256" key="4">
    <source>
        <dbReference type="ARBA" id="ARBA00023002"/>
    </source>
</evidence>
<dbReference type="SUPFAM" id="SSF54373">
    <property type="entry name" value="FAD-linked reductases, C-terminal domain"/>
    <property type="match status" value="1"/>
</dbReference>
<evidence type="ECO:0000313" key="8">
    <source>
        <dbReference type="EMBL" id="ARF12800.1"/>
    </source>
</evidence>
<protein>
    <submittedName>
        <fullName evidence="8">GMC family oxidoreductase</fullName>
    </submittedName>
</protein>
<comment type="similarity">
    <text evidence="1">Belongs to the GMC oxidoreductase family.</text>
</comment>
<gene>
    <name evidence="8" type="ORF">SporoS204_00605</name>
</gene>
<feature type="domain" description="Glucose-methanol-choline oxidoreductase N-terminal" evidence="6">
    <location>
        <begin position="218"/>
        <end position="333"/>
    </location>
</feature>
<feature type="region of interest" description="Disordered" evidence="5">
    <location>
        <begin position="157"/>
        <end position="178"/>
    </location>
</feature>
<keyword evidence="3" id="KW-0274">FAD</keyword>
<sequence length="585" mass="65347">MAEELKKVDVVIVGTGWAGGITAAELTKKGYKVVALERGKEQSRNDFIGAKDELKYSIRYDMMQDLSKDTVTARGSMEETAKPVRNNNYARFGNDTGGASVHWNGVSLRWLPYDFEIHSQTVEKYGAKKIPENCTIQDWGITYDELEPYYDKFEKTAGVSGEENPVGPPRSDKYPNPPLKTTPSIELFKKASTNLGYHPYRLPAANMSETYTNPDGETINACMYCAFCEEYGCDFGAKGDPIVTVLETARKTGNFEIRNESTVTEVIHDGTKAIGLKYIDNITGIEYIQPADIVVLAGFVFTNNKLLLKSKIGKPYNPETQEGVIGKNFTGHFSNISTYIGARGFFNNEKWNLSMGTGALGAKVDDYAGDNVDHTDLDFLHGYEIRYYHLGQRPIDNNHVPEGTPAWGKEYKEKNLFYHNRSLIIRAKTAFLPNRYTYLDLDPTYKDEFGDPLIRATVHYEEQDIKRAQHGVETCKEIMTEMGADIIDLVDVPDDVKFDSKFYTNHFLGGAIMGEDPATSAVNNYSQMWDMDNLFVLGGSSFPHNSNHDPTETIGAFAYRASEGMIEYLGGEGGLLVEAKQTSKA</sequence>
<dbReference type="PANTHER" id="PTHR46056">
    <property type="entry name" value="LONG-CHAIN-ALCOHOL OXIDASE"/>
    <property type="match status" value="1"/>
</dbReference>
<keyword evidence="9" id="KW-1185">Reference proteome</keyword>
<organism evidence="8 9">
    <name type="scientific">Sporosarcina ureae</name>
    <dbReference type="NCBI Taxonomy" id="1571"/>
    <lineage>
        <taxon>Bacteria</taxon>
        <taxon>Bacillati</taxon>
        <taxon>Bacillota</taxon>
        <taxon>Bacilli</taxon>
        <taxon>Bacillales</taxon>
        <taxon>Caryophanaceae</taxon>
        <taxon>Sporosarcina</taxon>
    </lineage>
</organism>
<dbReference type="InterPro" id="IPR007867">
    <property type="entry name" value="GMC_OxRtase_C"/>
</dbReference>
<name>A0ABM6JRG7_SPOUR</name>
<evidence type="ECO:0000259" key="6">
    <source>
        <dbReference type="Pfam" id="PF00732"/>
    </source>
</evidence>
<dbReference type="InterPro" id="IPR036188">
    <property type="entry name" value="FAD/NAD-bd_sf"/>
</dbReference>
<accession>A0ABM6JRG7</accession>
<evidence type="ECO:0000256" key="3">
    <source>
        <dbReference type="ARBA" id="ARBA00022827"/>
    </source>
</evidence>
<evidence type="ECO:0000256" key="1">
    <source>
        <dbReference type="ARBA" id="ARBA00010790"/>
    </source>
</evidence>
<dbReference type="PANTHER" id="PTHR46056:SF12">
    <property type="entry name" value="LONG-CHAIN-ALCOHOL OXIDASE"/>
    <property type="match status" value="1"/>
</dbReference>
<evidence type="ECO:0000256" key="2">
    <source>
        <dbReference type="ARBA" id="ARBA00022630"/>
    </source>
</evidence>
<dbReference type="SUPFAM" id="SSF51905">
    <property type="entry name" value="FAD/NAD(P)-binding domain"/>
    <property type="match status" value="1"/>
</dbReference>
<evidence type="ECO:0000259" key="7">
    <source>
        <dbReference type="Pfam" id="PF05199"/>
    </source>
</evidence>
<feature type="domain" description="Glucose-methanol-choline oxidoreductase C-terminal" evidence="7">
    <location>
        <begin position="438"/>
        <end position="558"/>
    </location>
</feature>
<dbReference type="Pfam" id="PF00732">
    <property type="entry name" value="GMC_oxred_N"/>
    <property type="match status" value="1"/>
</dbReference>
<keyword evidence="2" id="KW-0285">Flavoprotein</keyword>
<dbReference type="RefSeq" id="WP_029054601.1">
    <property type="nucleotide sequence ID" value="NZ_CP015108.1"/>
</dbReference>
<dbReference type="Pfam" id="PF05199">
    <property type="entry name" value="GMC_oxred_C"/>
    <property type="match status" value="1"/>
</dbReference>
<proteinExistence type="inferred from homology"/>
<dbReference type="EMBL" id="CP015108">
    <property type="protein sequence ID" value="ARF12800.1"/>
    <property type="molecule type" value="Genomic_DNA"/>
</dbReference>
<dbReference type="InterPro" id="IPR000172">
    <property type="entry name" value="GMC_OxRdtase_N"/>
</dbReference>